<organism evidence="1">
    <name type="scientific">Anguilla anguilla</name>
    <name type="common">European freshwater eel</name>
    <name type="synonym">Muraena anguilla</name>
    <dbReference type="NCBI Taxonomy" id="7936"/>
    <lineage>
        <taxon>Eukaryota</taxon>
        <taxon>Metazoa</taxon>
        <taxon>Chordata</taxon>
        <taxon>Craniata</taxon>
        <taxon>Vertebrata</taxon>
        <taxon>Euteleostomi</taxon>
        <taxon>Actinopterygii</taxon>
        <taxon>Neopterygii</taxon>
        <taxon>Teleostei</taxon>
        <taxon>Anguilliformes</taxon>
        <taxon>Anguillidae</taxon>
        <taxon>Anguilla</taxon>
    </lineage>
</organism>
<accession>A0A0E9UPU0</accession>
<dbReference type="AlphaFoldDB" id="A0A0E9UPU0"/>
<sequence>MADLAMLVQCKVVACIFCCVLSLGHKPWRSGFSWVSA</sequence>
<reference evidence="1" key="1">
    <citation type="submission" date="2014-11" db="EMBL/GenBank/DDBJ databases">
        <authorList>
            <person name="Amaro Gonzalez C."/>
        </authorList>
    </citation>
    <scope>NUCLEOTIDE SEQUENCE</scope>
</reference>
<evidence type="ECO:0000313" key="1">
    <source>
        <dbReference type="EMBL" id="JAH67879.1"/>
    </source>
</evidence>
<proteinExistence type="predicted"/>
<protein>
    <submittedName>
        <fullName evidence="1">Uncharacterized protein</fullName>
    </submittedName>
</protein>
<name>A0A0E9UPU0_ANGAN</name>
<dbReference type="EMBL" id="GBXM01040698">
    <property type="protein sequence ID" value="JAH67879.1"/>
    <property type="molecule type" value="Transcribed_RNA"/>
</dbReference>
<reference evidence="1" key="2">
    <citation type="journal article" date="2015" name="Fish Shellfish Immunol.">
        <title>Early steps in the European eel (Anguilla anguilla)-Vibrio vulnificus interaction in the gills: Role of the RtxA13 toxin.</title>
        <authorList>
            <person name="Callol A."/>
            <person name="Pajuelo D."/>
            <person name="Ebbesson L."/>
            <person name="Teles M."/>
            <person name="MacKenzie S."/>
            <person name="Amaro C."/>
        </authorList>
    </citation>
    <scope>NUCLEOTIDE SEQUENCE</scope>
</reference>